<dbReference type="eggNOG" id="KOG0048">
    <property type="taxonomic scope" value="Eukaryota"/>
</dbReference>
<feature type="compositionally biased region" description="Pro residues" evidence="5">
    <location>
        <begin position="176"/>
        <end position="186"/>
    </location>
</feature>
<dbReference type="InterPro" id="IPR017884">
    <property type="entry name" value="SANT_dom"/>
</dbReference>
<dbReference type="PROSITE" id="PS50090">
    <property type="entry name" value="MYB_LIKE"/>
    <property type="match status" value="2"/>
</dbReference>
<dbReference type="GO" id="GO:0001006">
    <property type="term" value="F:RNA polymerase III type 3 promoter sequence-specific DNA binding"/>
    <property type="evidence" value="ECO:0007669"/>
    <property type="project" value="TreeGrafter"/>
</dbReference>
<feature type="domain" description="SANT" evidence="7">
    <location>
        <begin position="100"/>
        <end position="146"/>
    </location>
</feature>
<dbReference type="CDD" id="cd00167">
    <property type="entry name" value="SANT"/>
    <property type="match status" value="2"/>
</dbReference>
<dbReference type="OrthoDB" id="2143914at2759"/>
<dbReference type="GO" id="GO:0042795">
    <property type="term" value="P:snRNA transcription by RNA polymerase II"/>
    <property type="evidence" value="ECO:0007669"/>
    <property type="project" value="TreeGrafter"/>
</dbReference>
<dbReference type="AlphaFoldDB" id="K0R1U7"/>
<evidence type="ECO:0000313" key="10">
    <source>
        <dbReference type="Proteomes" id="UP000266841"/>
    </source>
</evidence>
<dbReference type="GO" id="GO:0042796">
    <property type="term" value="P:snRNA transcription by RNA polymerase III"/>
    <property type="evidence" value="ECO:0007669"/>
    <property type="project" value="TreeGrafter"/>
</dbReference>
<keyword evidence="4" id="KW-0539">Nucleus</keyword>
<feature type="domain" description="HTH myb-type" evidence="8">
    <location>
        <begin position="92"/>
        <end position="146"/>
    </location>
</feature>
<evidence type="ECO:0000259" key="7">
    <source>
        <dbReference type="PROSITE" id="PS51293"/>
    </source>
</evidence>
<accession>K0R1U7</accession>
<evidence type="ECO:0000256" key="5">
    <source>
        <dbReference type="SAM" id="MobiDB-lite"/>
    </source>
</evidence>
<evidence type="ECO:0000256" key="2">
    <source>
        <dbReference type="ARBA" id="ARBA00023125"/>
    </source>
</evidence>
<protein>
    <submittedName>
        <fullName evidence="9">Uncharacterized protein</fullName>
    </submittedName>
</protein>
<feature type="domain" description="Myb-like" evidence="6">
    <location>
        <begin position="92"/>
        <end position="142"/>
    </location>
</feature>
<keyword evidence="10" id="KW-1185">Reference proteome</keyword>
<dbReference type="OMA" id="ECKDERR"/>
<sequence length="186" mass="20931">MCGVDLSRIKDRNPMPKSLALTRIIGPVQPGVKTGKWTKEEDERVKNAVNEHIKNSALASDGGAIINWPEVANQIPMRSVDQVRNRWTQRLDPTLKHGIWSAEEMRVLENGQRELGNNWEEISRRLPGRTKNMVKNRWYNLKTTNKKNKKRKVEETAAEGVVGIPIDAPSECGSLVPPPAVPPDEL</sequence>
<dbReference type="Gene3D" id="1.10.10.60">
    <property type="entry name" value="Homeodomain-like"/>
    <property type="match status" value="2"/>
</dbReference>
<dbReference type="GO" id="GO:0000978">
    <property type="term" value="F:RNA polymerase II cis-regulatory region sequence-specific DNA binding"/>
    <property type="evidence" value="ECO:0007669"/>
    <property type="project" value="TreeGrafter"/>
</dbReference>
<dbReference type="PANTHER" id="PTHR46621:SF1">
    <property type="entry name" value="SNRNA-ACTIVATING PROTEIN COMPLEX SUBUNIT 4"/>
    <property type="match status" value="1"/>
</dbReference>
<feature type="region of interest" description="Disordered" evidence="5">
    <location>
        <begin position="166"/>
        <end position="186"/>
    </location>
</feature>
<dbReference type="Pfam" id="PF00249">
    <property type="entry name" value="Myb_DNA-binding"/>
    <property type="match status" value="2"/>
</dbReference>
<gene>
    <name evidence="9" type="ORF">THAOC_34850</name>
</gene>
<comment type="caution">
    <text evidence="9">The sequence shown here is derived from an EMBL/GenBank/DDBJ whole genome shotgun (WGS) entry which is preliminary data.</text>
</comment>
<dbReference type="SMART" id="SM00717">
    <property type="entry name" value="SANT"/>
    <property type="match status" value="2"/>
</dbReference>
<dbReference type="Proteomes" id="UP000266841">
    <property type="component" value="Unassembled WGS sequence"/>
</dbReference>
<dbReference type="InterPro" id="IPR017930">
    <property type="entry name" value="Myb_dom"/>
</dbReference>
<evidence type="ECO:0000259" key="8">
    <source>
        <dbReference type="PROSITE" id="PS51294"/>
    </source>
</evidence>
<name>K0R1U7_THAOC</name>
<feature type="domain" description="Myb-like" evidence="6">
    <location>
        <begin position="29"/>
        <end position="91"/>
    </location>
</feature>
<dbReference type="PANTHER" id="PTHR46621">
    <property type="entry name" value="SNRNA-ACTIVATING PROTEIN COMPLEX SUBUNIT 4"/>
    <property type="match status" value="1"/>
</dbReference>
<evidence type="ECO:0000256" key="3">
    <source>
        <dbReference type="ARBA" id="ARBA00023163"/>
    </source>
</evidence>
<dbReference type="SUPFAM" id="SSF46689">
    <property type="entry name" value="Homeodomain-like"/>
    <property type="match status" value="2"/>
</dbReference>
<dbReference type="InterPro" id="IPR001005">
    <property type="entry name" value="SANT/Myb"/>
</dbReference>
<dbReference type="PROSITE" id="PS51294">
    <property type="entry name" value="HTH_MYB"/>
    <property type="match status" value="2"/>
</dbReference>
<dbReference type="InterPro" id="IPR009057">
    <property type="entry name" value="Homeodomain-like_sf"/>
</dbReference>
<reference evidence="9 10" key="1">
    <citation type="journal article" date="2012" name="Genome Biol.">
        <title>Genome and low-iron response of an oceanic diatom adapted to chronic iron limitation.</title>
        <authorList>
            <person name="Lommer M."/>
            <person name="Specht M."/>
            <person name="Roy A.S."/>
            <person name="Kraemer L."/>
            <person name="Andreson R."/>
            <person name="Gutowska M.A."/>
            <person name="Wolf J."/>
            <person name="Bergner S.V."/>
            <person name="Schilhabel M.B."/>
            <person name="Klostermeier U.C."/>
            <person name="Beiko R.G."/>
            <person name="Rosenstiel P."/>
            <person name="Hippler M."/>
            <person name="Laroche J."/>
        </authorList>
    </citation>
    <scope>NUCLEOTIDE SEQUENCE [LARGE SCALE GENOMIC DNA]</scope>
    <source>
        <strain evidence="9 10">CCMP1005</strain>
    </source>
</reference>
<proteinExistence type="predicted"/>
<evidence type="ECO:0000256" key="4">
    <source>
        <dbReference type="ARBA" id="ARBA00023242"/>
    </source>
</evidence>
<keyword evidence="2" id="KW-0238">DNA-binding</keyword>
<dbReference type="PROSITE" id="PS51293">
    <property type="entry name" value="SANT"/>
    <property type="match status" value="1"/>
</dbReference>
<organism evidence="9 10">
    <name type="scientific">Thalassiosira oceanica</name>
    <name type="common">Marine diatom</name>
    <dbReference type="NCBI Taxonomy" id="159749"/>
    <lineage>
        <taxon>Eukaryota</taxon>
        <taxon>Sar</taxon>
        <taxon>Stramenopiles</taxon>
        <taxon>Ochrophyta</taxon>
        <taxon>Bacillariophyta</taxon>
        <taxon>Coscinodiscophyceae</taxon>
        <taxon>Thalassiosirophycidae</taxon>
        <taxon>Thalassiosirales</taxon>
        <taxon>Thalassiosiraceae</taxon>
        <taxon>Thalassiosira</taxon>
    </lineage>
</organism>
<evidence type="ECO:0000259" key="6">
    <source>
        <dbReference type="PROSITE" id="PS50090"/>
    </source>
</evidence>
<keyword evidence="1" id="KW-0805">Transcription regulation</keyword>
<feature type="domain" description="HTH myb-type" evidence="8">
    <location>
        <begin position="29"/>
        <end position="91"/>
    </location>
</feature>
<dbReference type="GO" id="GO:0019185">
    <property type="term" value="C:snRNA-activating protein complex"/>
    <property type="evidence" value="ECO:0007669"/>
    <property type="project" value="TreeGrafter"/>
</dbReference>
<evidence type="ECO:0000256" key="1">
    <source>
        <dbReference type="ARBA" id="ARBA00023015"/>
    </source>
</evidence>
<dbReference type="InterPro" id="IPR051575">
    <property type="entry name" value="Myb-like_DNA-bd"/>
</dbReference>
<dbReference type="EMBL" id="AGNL01047733">
    <property type="protein sequence ID" value="EJK46478.1"/>
    <property type="molecule type" value="Genomic_DNA"/>
</dbReference>
<evidence type="ECO:0000313" key="9">
    <source>
        <dbReference type="EMBL" id="EJK46478.1"/>
    </source>
</evidence>
<keyword evidence="3" id="KW-0804">Transcription</keyword>